<feature type="region of interest" description="Disordered" evidence="1">
    <location>
        <begin position="1"/>
        <end position="32"/>
    </location>
</feature>
<reference evidence="2 3" key="1">
    <citation type="journal article" date="2009" name="Appl. Environ. Microbiol.">
        <title>Three genomes from the phylum Acidobacteria provide insight into the lifestyles of these microorganisms in soils.</title>
        <authorList>
            <person name="Ward N.L."/>
            <person name="Challacombe J.F."/>
            <person name="Janssen P.H."/>
            <person name="Henrissat B."/>
            <person name="Coutinho P.M."/>
            <person name="Wu M."/>
            <person name="Xie G."/>
            <person name="Haft D.H."/>
            <person name="Sait M."/>
            <person name="Badger J."/>
            <person name="Barabote R.D."/>
            <person name="Bradley B."/>
            <person name="Brettin T.S."/>
            <person name="Brinkac L.M."/>
            <person name="Bruce D."/>
            <person name="Creasy T."/>
            <person name="Daugherty S.C."/>
            <person name="Davidsen T.M."/>
            <person name="DeBoy R.T."/>
            <person name="Detter J.C."/>
            <person name="Dodson R.J."/>
            <person name="Durkin A.S."/>
            <person name="Ganapathy A."/>
            <person name="Gwinn-Giglio M."/>
            <person name="Han C.S."/>
            <person name="Khouri H."/>
            <person name="Kiss H."/>
            <person name="Kothari S.P."/>
            <person name="Madupu R."/>
            <person name="Nelson K.E."/>
            <person name="Nelson W.C."/>
            <person name="Paulsen I."/>
            <person name="Penn K."/>
            <person name="Ren Q."/>
            <person name="Rosovitz M.J."/>
            <person name="Selengut J.D."/>
            <person name="Shrivastava S."/>
            <person name="Sullivan S.A."/>
            <person name="Tapia R."/>
            <person name="Thompson L.S."/>
            <person name="Watkins K.L."/>
            <person name="Yang Q."/>
            <person name="Yu C."/>
            <person name="Zafar N."/>
            <person name="Zhou L."/>
            <person name="Kuske C.R."/>
        </authorList>
    </citation>
    <scope>NUCLEOTIDE SEQUENCE [LARGE SCALE GENOMIC DNA]</scope>
    <source>
        <strain evidence="3">ATCC 51196 / DSM 11244 / BCRC 80197 / JCM 7670 / NBRC 15755 / NCIMB 13165 / 161</strain>
    </source>
</reference>
<dbReference type="EMBL" id="CP001472">
    <property type="protein sequence ID" value="ACO32238.1"/>
    <property type="molecule type" value="Genomic_DNA"/>
</dbReference>
<dbReference type="AlphaFoldDB" id="C1F9C7"/>
<keyword evidence="3" id="KW-1185">Reference proteome</keyword>
<evidence type="ECO:0000313" key="2">
    <source>
        <dbReference type="EMBL" id="ACO32238.1"/>
    </source>
</evidence>
<dbReference type="HOGENOM" id="CLU_3387577_0_0_0"/>
<dbReference type="KEGG" id="aca:ACP_0281"/>
<proteinExistence type="predicted"/>
<organism evidence="2 3">
    <name type="scientific">Acidobacterium capsulatum (strain ATCC 51196 / DSM 11244 / BCRC 80197 / JCM 7670 / NBRC 15755 / NCIMB 13165 / 161)</name>
    <dbReference type="NCBI Taxonomy" id="240015"/>
    <lineage>
        <taxon>Bacteria</taxon>
        <taxon>Pseudomonadati</taxon>
        <taxon>Acidobacteriota</taxon>
        <taxon>Terriglobia</taxon>
        <taxon>Terriglobales</taxon>
        <taxon>Acidobacteriaceae</taxon>
        <taxon>Acidobacterium</taxon>
    </lineage>
</organism>
<accession>C1F9C7</accession>
<evidence type="ECO:0000313" key="3">
    <source>
        <dbReference type="Proteomes" id="UP000002207"/>
    </source>
</evidence>
<feature type="compositionally biased region" description="Basic and acidic residues" evidence="1">
    <location>
        <begin position="17"/>
        <end position="26"/>
    </location>
</feature>
<sequence length="32" mass="3663">METTEGLVPKHPQALKCQRDDREHETGQQSVN</sequence>
<evidence type="ECO:0000256" key="1">
    <source>
        <dbReference type="SAM" id="MobiDB-lite"/>
    </source>
</evidence>
<gene>
    <name evidence="2" type="ordered locus">ACP_0281</name>
</gene>
<protein>
    <submittedName>
        <fullName evidence="2">Uncharacterized protein</fullName>
    </submittedName>
</protein>
<dbReference type="InParanoid" id="C1F9C7"/>
<name>C1F9C7_ACIC5</name>
<dbReference type="Proteomes" id="UP000002207">
    <property type="component" value="Chromosome"/>
</dbReference>